<name>A0A4Y2HU50_ARAVE</name>
<feature type="compositionally biased region" description="Basic and acidic residues" evidence="1">
    <location>
        <begin position="15"/>
        <end position="52"/>
    </location>
</feature>
<accession>A0A4Y2HU50</accession>
<keyword evidence="3" id="KW-1185">Reference proteome</keyword>
<feature type="compositionally biased region" description="Basic and acidic residues" evidence="1">
    <location>
        <begin position="74"/>
        <end position="94"/>
    </location>
</feature>
<evidence type="ECO:0000256" key="1">
    <source>
        <dbReference type="SAM" id="MobiDB-lite"/>
    </source>
</evidence>
<gene>
    <name evidence="2" type="ORF">AVEN_97911_1</name>
</gene>
<dbReference type="EMBL" id="BGPR01002161">
    <property type="protein sequence ID" value="GBM68778.1"/>
    <property type="molecule type" value="Genomic_DNA"/>
</dbReference>
<feature type="compositionally biased region" description="Basic residues" evidence="1">
    <location>
        <begin position="96"/>
        <end position="105"/>
    </location>
</feature>
<dbReference type="AlphaFoldDB" id="A0A4Y2HU50"/>
<feature type="region of interest" description="Disordered" evidence="1">
    <location>
        <begin position="1"/>
        <end position="105"/>
    </location>
</feature>
<organism evidence="2 3">
    <name type="scientific">Araneus ventricosus</name>
    <name type="common">Orbweaver spider</name>
    <name type="synonym">Epeira ventricosa</name>
    <dbReference type="NCBI Taxonomy" id="182803"/>
    <lineage>
        <taxon>Eukaryota</taxon>
        <taxon>Metazoa</taxon>
        <taxon>Ecdysozoa</taxon>
        <taxon>Arthropoda</taxon>
        <taxon>Chelicerata</taxon>
        <taxon>Arachnida</taxon>
        <taxon>Araneae</taxon>
        <taxon>Araneomorphae</taxon>
        <taxon>Entelegynae</taxon>
        <taxon>Araneoidea</taxon>
        <taxon>Araneidae</taxon>
        <taxon>Araneus</taxon>
    </lineage>
</organism>
<reference evidence="2 3" key="1">
    <citation type="journal article" date="2019" name="Sci. Rep.">
        <title>Orb-weaving spider Araneus ventricosus genome elucidates the spidroin gene catalogue.</title>
        <authorList>
            <person name="Kono N."/>
            <person name="Nakamura H."/>
            <person name="Ohtoshi R."/>
            <person name="Moran D.A.P."/>
            <person name="Shinohara A."/>
            <person name="Yoshida Y."/>
            <person name="Fujiwara M."/>
            <person name="Mori M."/>
            <person name="Tomita M."/>
            <person name="Arakawa K."/>
        </authorList>
    </citation>
    <scope>NUCLEOTIDE SEQUENCE [LARGE SCALE GENOMIC DNA]</scope>
</reference>
<evidence type="ECO:0000313" key="3">
    <source>
        <dbReference type="Proteomes" id="UP000499080"/>
    </source>
</evidence>
<dbReference type="Proteomes" id="UP000499080">
    <property type="component" value="Unassembled WGS sequence"/>
</dbReference>
<sequence>MKPKGSTSAEEEIEEAKFDSDSRDLTDDDRLHAPEAHEKESTSFEDERKEQLIAETLEGSENEELQIPEGSNEEMIRLGIVDKESITEKEETTSKRNSKRKKMKRKKLLEEIVEELKSETDRHELTEEERHQILDEIE</sequence>
<proteinExistence type="predicted"/>
<evidence type="ECO:0000313" key="2">
    <source>
        <dbReference type="EMBL" id="GBM68778.1"/>
    </source>
</evidence>
<feature type="region of interest" description="Disordered" evidence="1">
    <location>
        <begin position="118"/>
        <end position="138"/>
    </location>
</feature>
<protein>
    <submittedName>
        <fullName evidence="2">Uncharacterized protein</fullName>
    </submittedName>
</protein>
<comment type="caution">
    <text evidence="2">The sequence shown here is derived from an EMBL/GenBank/DDBJ whole genome shotgun (WGS) entry which is preliminary data.</text>
</comment>